<protein>
    <submittedName>
        <fullName evidence="3">FLYWCH-type domain-containing protein</fullName>
    </submittedName>
</protein>
<reference evidence="1 2" key="1">
    <citation type="journal article" date="2013" name="Nature">
        <title>The genomes of four tapeworm species reveal adaptations to parasitism.</title>
        <authorList>
            <person name="Tsai I.J."/>
            <person name="Zarowiecki M."/>
            <person name="Holroyd N."/>
            <person name="Garciarrubio A."/>
            <person name="Sanchez-Flores A."/>
            <person name="Brooks K.L."/>
            <person name="Tracey A."/>
            <person name="Bobes R.J."/>
            <person name="Fragoso G."/>
            <person name="Sciutto E."/>
            <person name="Aslett M."/>
            <person name="Beasley H."/>
            <person name="Bennett H.M."/>
            <person name="Cai J."/>
            <person name="Camicia F."/>
            <person name="Clark R."/>
            <person name="Cucher M."/>
            <person name="De Silva N."/>
            <person name="Day T.A."/>
            <person name="Deplazes P."/>
            <person name="Estrada K."/>
            <person name="Fernandez C."/>
            <person name="Holland P.W."/>
            <person name="Hou J."/>
            <person name="Hu S."/>
            <person name="Huckvale T."/>
            <person name="Hung S.S."/>
            <person name="Kamenetzky L."/>
            <person name="Keane J.A."/>
            <person name="Kiss F."/>
            <person name="Koziol U."/>
            <person name="Lambert O."/>
            <person name="Liu K."/>
            <person name="Luo X."/>
            <person name="Luo Y."/>
            <person name="Macchiaroli N."/>
            <person name="Nichol S."/>
            <person name="Paps J."/>
            <person name="Parkinson J."/>
            <person name="Pouchkina-Stantcheva N."/>
            <person name="Riddiford N."/>
            <person name="Rosenzvit M."/>
            <person name="Salinas G."/>
            <person name="Wasmuth J.D."/>
            <person name="Zamanian M."/>
            <person name="Zheng Y."/>
            <person name="Cai X."/>
            <person name="Soberon X."/>
            <person name="Olson P.D."/>
            <person name="Laclette J.P."/>
            <person name="Brehm K."/>
            <person name="Berriman M."/>
            <person name="Garciarrubio A."/>
            <person name="Bobes R.J."/>
            <person name="Fragoso G."/>
            <person name="Sanchez-Flores A."/>
            <person name="Estrada K."/>
            <person name="Cevallos M.A."/>
            <person name="Morett E."/>
            <person name="Gonzalez V."/>
            <person name="Portillo T."/>
            <person name="Ochoa-Leyva A."/>
            <person name="Jose M.V."/>
            <person name="Sciutto E."/>
            <person name="Landa A."/>
            <person name="Jimenez L."/>
            <person name="Valdes V."/>
            <person name="Carrero J.C."/>
            <person name="Larralde C."/>
            <person name="Morales-Montor J."/>
            <person name="Limon-Lason J."/>
            <person name="Soberon X."/>
            <person name="Laclette J.P."/>
        </authorList>
    </citation>
    <scope>NUCLEOTIDE SEQUENCE [LARGE SCALE GENOMIC DNA]</scope>
</reference>
<dbReference type="WBParaSite" id="EgrG_000526600">
    <property type="protein sequence ID" value="EgrG_000526600"/>
    <property type="gene ID" value="EgrG_000526600"/>
</dbReference>
<dbReference type="EMBL" id="LK028582">
    <property type="protein sequence ID" value="CDS20905.1"/>
    <property type="molecule type" value="Genomic_DNA"/>
</dbReference>
<accession>A0A068WTG7</accession>
<evidence type="ECO:0000313" key="2">
    <source>
        <dbReference type="Proteomes" id="UP000492820"/>
    </source>
</evidence>
<dbReference type="AlphaFoldDB" id="A0A068WTG7"/>
<name>A0A068WTG7_ECHGR</name>
<dbReference type="Proteomes" id="UP000492820">
    <property type="component" value="Unassembled WGS sequence"/>
</dbReference>
<evidence type="ECO:0000313" key="1">
    <source>
        <dbReference type="EMBL" id="CDS20905.1"/>
    </source>
</evidence>
<evidence type="ECO:0000313" key="3">
    <source>
        <dbReference type="WBParaSite" id="EgrG_000526600"/>
    </source>
</evidence>
<organism evidence="1">
    <name type="scientific">Echinococcus granulosus</name>
    <name type="common">Hydatid tapeworm</name>
    <dbReference type="NCBI Taxonomy" id="6210"/>
    <lineage>
        <taxon>Eukaryota</taxon>
        <taxon>Metazoa</taxon>
        <taxon>Spiralia</taxon>
        <taxon>Lophotrochozoa</taxon>
        <taxon>Platyhelminthes</taxon>
        <taxon>Cestoda</taxon>
        <taxon>Eucestoda</taxon>
        <taxon>Cyclophyllidea</taxon>
        <taxon>Taeniidae</taxon>
        <taxon>Echinococcus</taxon>
        <taxon>Echinococcus granulosus group</taxon>
    </lineage>
</organism>
<sequence length="73" mass="8880">MIPYATFTRYYLELYAIKLELNKNHKCVCQSDGKCRKGKTKDSFFVLLNDVDDYVISYRYRKQIRRGRVRFED</sequence>
<reference evidence="3" key="3">
    <citation type="submission" date="2020-10" db="UniProtKB">
        <authorList>
            <consortium name="WormBaseParasite"/>
        </authorList>
    </citation>
    <scope>IDENTIFICATION</scope>
</reference>
<gene>
    <name evidence="1" type="ORF">EgrG_000526600</name>
</gene>
<reference evidence="1" key="2">
    <citation type="submission" date="2014-06" db="EMBL/GenBank/DDBJ databases">
        <authorList>
            <person name="Aslett M."/>
        </authorList>
    </citation>
    <scope>NUCLEOTIDE SEQUENCE</scope>
</reference>
<proteinExistence type="predicted"/>